<keyword evidence="2" id="KW-0675">Receptor</keyword>
<dbReference type="EMBL" id="AP019304">
    <property type="protein sequence ID" value="BBH08936.1"/>
    <property type="molecule type" value="Genomic_DNA"/>
</dbReference>
<proteinExistence type="predicted"/>
<accession>A0A4Y1RYP3</accession>
<feature type="compositionally biased region" description="Basic residues" evidence="1">
    <location>
        <begin position="134"/>
        <end position="152"/>
    </location>
</feature>
<feature type="compositionally biased region" description="Basic and acidic residues" evidence="1">
    <location>
        <begin position="153"/>
        <end position="188"/>
    </location>
</feature>
<gene>
    <name evidence="2" type="ORF">Prudu_021290</name>
</gene>
<dbReference type="AlphaFoldDB" id="A0A4Y1RYP3"/>
<reference evidence="2" key="1">
    <citation type="journal article" date="2019" name="Science">
        <title>Mutation of a bHLH transcription factor allowed almond domestication.</title>
        <authorList>
            <person name="Sanchez-Perez R."/>
            <person name="Pavan S."/>
            <person name="Mazzeo R."/>
            <person name="Moldovan C."/>
            <person name="Aiese Cigliano R."/>
            <person name="Del Cueto J."/>
            <person name="Ricciardi F."/>
            <person name="Lotti C."/>
            <person name="Ricciardi L."/>
            <person name="Dicenta F."/>
            <person name="Lopez-Marques R.L."/>
            <person name="Lindberg Moller B."/>
        </authorList>
    </citation>
    <scope>NUCLEOTIDE SEQUENCE</scope>
</reference>
<protein>
    <submittedName>
        <fullName evidence="2">STRUBBELIG-receptor family 5</fullName>
    </submittedName>
</protein>
<sequence length="188" mass="22500">MRFGSLLRIFGRPKAIYVGILGNVQFIGETLPKFRQKVSVFSKWARHRGCQEFQRIRLRFWENSGRVLSVYPVPIDGSTMGSMGSDDPTEDLEFSGRDWFLPLAAMEVTPWRRRRSFGGGSWSRRKREREERWSRRRRRRKTKKRGRRKKNIKREGKKEEGKRIKKEGDGRREEGERERGKNNKKERE</sequence>
<evidence type="ECO:0000313" key="2">
    <source>
        <dbReference type="EMBL" id="BBH08936.1"/>
    </source>
</evidence>
<name>A0A4Y1RYP3_PRUDU</name>
<organism evidence="2">
    <name type="scientific">Prunus dulcis</name>
    <name type="common">Almond</name>
    <name type="synonym">Amygdalus dulcis</name>
    <dbReference type="NCBI Taxonomy" id="3755"/>
    <lineage>
        <taxon>Eukaryota</taxon>
        <taxon>Viridiplantae</taxon>
        <taxon>Streptophyta</taxon>
        <taxon>Embryophyta</taxon>
        <taxon>Tracheophyta</taxon>
        <taxon>Spermatophyta</taxon>
        <taxon>Magnoliopsida</taxon>
        <taxon>eudicotyledons</taxon>
        <taxon>Gunneridae</taxon>
        <taxon>Pentapetalae</taxon>
        <taxon>rosids</taxon>
        <taxon>fabids</taxon>
        <taxon>Rosales</taxon>
        <taxon>Rosaceae</taxon>
        <taxon>Amygdaloideae</taxon>
        <taxon>Amygdaleae</taxon>
        <taxon>Prunus</taxon>
    </lineage>
</organism>
<evidence type="ECO:0000256" key="1">
    <source>
        <dbReference type="SAM" id="MobiDB-lite"/>
    </source>
</evidence>
<feature type="region of interest" description="Disordered" evidence="1">
    <location>
        <begin position="128"/>
        <end position="188"/>
    </location>
</feature>